<sequence length="720" mass="79280">MSLLDEAHWTSHVPNSAVYRELSVLPSYTASQFQASNVIRIASSTNDHVRNVKRQNLQTFVIKGDDVIVSPATDLVDVVKSAISPSRKWIAILREIQDNSTPDGKKRFVEVWSRDKLEISFDATKSHGAFYGDEIFSSLSFSPSENALIYIAEIQADGPKESEASPLSKYTYTPELGEGYAGKKRPGIFVFRWDAEHRDALPAVHLLRPKELPSQPTLFTQAVFATNDRIFAIGHEYTADERLLGLKFCTNRAACIWDFALPSEDNTAEVLLCEAWKRTQSSRSARCPRVHIVDGKPLSLVWMSNPVGGPHASCSTLHRHNFATNDWSDQIIVESVTDPKPDKFPGIFASLLPTEPFVQLSTSESSETFVAISSAWRSRGVVVLISLESGKVINLNPDDAEYHFSWSVLATDGGNQLVVVCSAPTTPQEVLLGKITNDRHVHWQVLVKPDLSDSLREGLASLKTSIIPIPHRYPIETVVLGPKDGSSRACITNPHGGPHGSSTTLFNIFNAVFALEGYTISMPLYTGSVGYGEMYIQKLLGRIGDLDVQDCLETVKYLSTLGITELGPGKQFLFGGSHGGFLIGHLIGQFPDVFSASVLRNPVISLGEISTSDIPDWYYEEAGLPFHAESLMTPEAYSKLYQMSPIAYVDRVQSPVLLGVGEKDLRVAPTQSKAYFHALKARKRDVTMICFKDDTHGLEGVEAGGITADASLALFNKYRK</sequence>
<keyword evidence="6" id="KW-0963">Cytoplasm</keyword>
<reference evidence="12" key="1">
    <citation type="submission" date="2024-04" db="EMBL/GenBank/DDBJ databases">
        <authorList>
            <person name="Shaw F."/>
            <person name="Minotto A."/>
        </authorList>
    </citation>
    <scope>NUCLEOTIDE SEQUENCE [LARGE SCALE GENOMIC DNA]</scope>
</reference>
<evidence type="ECO:0000256" key="5">
    <source>
        <dbReference type="ARBA" id="ARBA00012917"/>
    </source>
</evidence>
<evidence type="ECO:0000256" key="4">
    <source>
        <dbReference type="ARBA" id="ARBA00011881"/>
    </source>
</evidence>
<evidence type="ECO:0000256" key="8">
    <source>
        <dbReference type="ARBA" id="ARBA00032829"/>
    </source>
</evidence>
<dbReference type="Proteomes" id="UP001497453">
    <property type="component" value="Chromosome 10"/>
</dbReference>
<comment type="catalytic activity">
    <reaction evidence="1">
        <text>Cleavage of an N-acetyl or N-formyl amino acid from the N-terminus of a polypeptide.</text>
        <dbReference type="EC" id="3.4.19.1"/>
    </reaction>
</comment>
<evidence type="ECO:0000256" key="7">
    <source>
        <dbReference type="ARBA" id="ARBA00022801"/>
    </source>
</evidence>
<dbReference type="Pfam" id="PF19283">
    <property type="entry name" value="APEH_N"/>
    <property type="match status" value="1"/>
</dbReference>
<evidence type="ECO:0000256" key="1">
    <source>
        <dbReference type="ARBA" id="ARBA00000721"/>
    </source>
</evidence>
<dbReference type="InterPro" id="IPR001375">
    <property type="entry name" value="Peptidase_S9_cat"/>
</dbReference>
<evidence type="ECO:0000256" key="6">
    <source>
        <dbReference type="ARBA" id="ARBA00022490"/>
    </source>
</evidence>
<evidence type="ECO:0000256" key="3">
    <source>
        <dbReference type="ARBA" id="ARBA00010040"/>
    </source>
</evidence>
<dbReference type="PANTHER" id="PTHR42776">
    <property type="entry name" value="SERINE PEPTIDASE S9 FAMILY MEMBER"/>
    <property type="match status" value="1"/>
</dbReference>
<evidence type="ECO:0000313" key="12">
    <source>
        <dbReference type="Proteomes" id="UP001497453"/>
    </source>
</evidence>
<dbReference type="SUPFAM" id="SSF53474">
    <property type="entry name" value="alpha/beta-Hydrolases"/>
    <property type="match status" value="1"/>
</dbReference>
<keyword evidence="12" id="KW-1185">Reference proteome</keyword>
<dbReference type="Pfam" id="PF00326">
    <property type="entry name" value="Peptidase_S9"/>
    <property type="match status" value="1"/>
</dbReference>
<dbReference type="EC" id="3.4.19.1" evidence="5"/>
<dbReference type="PANTHER" id="PTHR42776:SF4">
    <property type="entry name" value="ACYLAMINO-ACID-RELEASING ENZYME"/>
    <property type="match status" value="1"/>
</dbReference>
<evidence type="ECO:0000256" key="2">
    <source>
        <dbReference type="ARBA" id="ARBA00004496"/>
    </source>
</evidence>
<accession>A0ABP1CUV6</accession>
<dbReference type="Gene3D" id="3.40.50.1820">
    <property type="entry name" value="alpha/beta hydrolase"/>
    <property type="match status" value="1"/>
</dbReference>
<proteinExistence type="inferred from homology"/>
<keyword evidence="7" id="KW-0378">Hydrolase</keyword>
<protein>
    <recommendedName>
        <fullName evidence="5">acylaminoacyl-peptidase</fullName>
        <ecNumber evidence="5">3.4.19.1</ecNumber>
    </recommendedName>
    <alternativeName>
        <fullName evidence="8">Dipeptidyl-peptidase V</fullName>
    </alternativeName>
</protein>
<feature type="domain" description="Acylamino-acid-releasing enzyme N-terminal" evidence="10">
    <location>
        <begin position="44"/>
        <end position="440"/>
    </location>
</feature>
<comment type="subcellular location">
    <subcellularLocation>
        <location evidence="2">Cytoplasm</location>
    </subcellularLocation>
</comment>
<gene>
    <name evidence="11" type="ORF">GFSPODELE1_LOCUS2176</name>
</gene>
<dbReference type="SUPFAM" id="SSF82171">
    <property type="entry name" value="DPP6 N-terminal domain-like"/>
    <property type="match status" value="1"/>
</dbReference>
<name>A0ABP1CUV6_9APHY</name>
<comment type="subunit">
    <text evidence="4">Homotetramer.</text>
</comment>
<comment type="similarity">
    <text evidence="3">Belongs to the peptidase S9C family.</text>
</comment>
<evidence type="ECO:0000259" key="10">
    <source>
        <dbReference type="Pfam" id="PF19283"/>
    </source>
</evidence>
<dbReference type="InterPro" id="IPR029058">
    <property type="entry name" value="AB_hydrolase_fold"/>
</dbReference>
<feature type="domain" description="Peptidase S9 prolyl oligopeptidase catalytic" evidence="9">
    <location>
        <begin position="511"/>
        <end position="715"/>
    </location>
</feature>
<dbReference type="InterPro" id="IPR045550">
    <property type="entry name" value="AARE_N"/>
</dbReference>
<dbReference type="EMBL" id="OZ037953">
    <property type="protein sequence ID" value="CAL1698483.1"/>
    <property type="molecule type" value="Genomic_DNA"/>
</dbReference>
<organism evidence="11 12">
    <name type="scientific">Somion occarium</name>
    <dbReference type="NCBI Taxonomy" id="3059160"/>
    <lineage>
        <taxon>Eukaryota</taxon>
        <taxon>Fungi</taxon>
        <taxon>Dikarya</taxon>
        <taxon>Basidiomycota</taxon>
        <taxon>Agaricomycotina</taxon>
        <taxon>Agaricomycetes</taxon>
        <taxon>Polyporales</taxon>
        <taxon>Cerrenaceae</taxon>
        <taxon>Somion</taxon>
    </lineage>
</organism>
<evidence type="ECO:0000313" key="11">
    <source>
        <dbReference type="EMBL" id="CAL1698483.1"/>
    </source>
</evidence>
<evidence type="ECO:0000259" key="9">
    <source>
        <dbReference type="Pfam" id="PF00326"/>
    </source>
</evidence>